<dbReference type="GO" id="GO:0051920">
    <property type="term" value="F:peroxiredoxin activity"/>
    <property type="evidence" value="ECO:0007669"/>
    <property type="project" value="InterPro"/>
</dbReference>
<name>A0A2D2B1A6_9CAUL</name>
<evidence type="ECO:0000313" key="2">
    <source>
        <dbReference type="EMBL" id="ATQ44018.1"/>
    </source>
</evidence>
<evidence type="ECO:0000313" key="3">
    <source>
        <dbReference type="Proteomes" id="UP000228945"/>
    </source>
</evidence>
<gene>
    <name evidence="2" type="ORF">CSW64_17295</name>
</gene>
<dbReference type="KEGG" id="cmb:CSW64_17295"/>
<dbReference type="Pfam" id="PF02627">
    <property type="entry name" value="CMD"/>
    <property type="match status" value="1"/>
</dbReference>
<accession>A0A2D2B1A6</accession>
<dbReference type="Gene3D" id="1.20.1290.10">
    <property type="entry name" value="AhpD-like"/>
    <property type="match status" value="1"/>
</dbReference>
<proteinExistence type="predicted"/>
<dbReference type="AlphaFoldDB" id="A0A2D2B1A6"/>
<dbReference type="Proteomes" id="UP000228945">
    <property type="component" value="Chromosome"/>
</dbReference>
<organism evidence="2 3">
    <name type="scientific">Caulobacter mirabilis</name>
    <dbReference type="NCBI Taxonomy" id="69666"/>
    <lineage>
        <taxon>Bacteria</taxon>
        <taxon>Pseudomonadati</taxon>
        <taxon>Pseudomonadota</taxon>
        <taxon>Alphaproteobacteria</taxon>
        <taxon>Caulobacterales</taxon>
        <taxon>Caulobacteraceae</taxon>
        <taxon>Caulobacter</taxon>
    </lineage>
</organism>
<reference evidence="2 3" key="1">
    <citation type="submission" date="2017-10" db="EMBL/GenBank/DDBJ databases">
        <title>Genome sequence of Caulobacter mirabilis FWC38.</title>
        <authorList>
            <person name="Fiebig A."/>
            <person name="Crosson S."/>
        </authorList>
    </citation>
    <scope>NUCLEOTIDE SEQUENCE [LARGE SCALE GENOMIC DNA]</scope>
    <source>
        <strain evidence="2 3">FWC 38</strain>
    </source>
</reference>
<feature type="domain" description="Carboxymuconolactone decarboxylase-like" evidence="1">
    <location>
        <begin position="40"/>
        <end position="120"/>
    </location>
</feature>
<sequence length="180" mass="19774">MPRIAPLSPPYAEDVQASFDAIMPPGADPLILFRAIAASPRHWRRFRAASLLERGPLSLRDRELVIDRTCARARCEYEWGVHVAIFADAAGLSAAEVEATVLEDADWSGWSPAEQALLAVVDALHDRATLTDGEWSRLRAHYDEAQAMEVLFLCGFYRTVAYVANGLALPPEPGAARFPS</sequence>
<dbReference type="EMBL" id="CP024201">
    <property type="protein sequence ID" value="ATQ44018.1"/>
    <property type="molecule type" value="Genomic_DNA"/>
</dbReference>
<dbReference type="RefSeq" id="WP_099623266.1">
    <property type="nucleotide sequence ID" value="NZ_CP024201.1"/>
</dbReference>
<protein>
    <submittedName>
        <fullName evidence="2">Carboxymuconolactone decarboxylase</fullName>
    </submittedName>
</protein>
<dbReference type="PANTHER" id="PTHR34846:SF5">
    <property type="entry name" value="CARBOXYMUCONOLACTONE DECARBOXYLASE-LIKE DOMAIN-CONTAINING PROTEIN"/>
    <property type="match status" value="1"/>
</dbReference>
<dbReference type="InterPro" id="IPR029032">
    <property type="entry name" value="AhpD-like"/>
</dbReference>
<dbReference type="PANTHER" id="PTHR34846">
    <property type="entry name" value="4-CARBOXYMUCONOLACTONE DECARBOXYLASE FAMILY PROTEIN (AFU_ORTHOLOGUE AFUA_6G11590)"/>
    <property type="match status" value="1"/>
</dbReference>
<evidence type="ECO:0000259" key="1">
    <source>
        <dbReference type="Pfam" id="PF02627"/>
    </source>
</evidence>
<dbReference type="SUPFAM" id="SSF69118">
    <property type="entry name" value="AhpD-like"/>
    <property type="match status" value="1"/>
</dbReference>
<dbReference type="InterPro" id="IPR003779">
    <property type="entry name" value="CMD-like"/>
</dbReference>
<keyword evidence="3" id="KW-1185">Reference proteome</keyword>
<dbReference type="OrthoDB" id="4704294at2"/>